<evidence type="ECO:0000313" key="2">
    <source>
        <dbReference type="Proteomes" id="UP000034883"/>
    </source>
</evidence>
<name>A0A0F6W9C1_9BACT</name>
<evidence type="ECO:0000313" key="1">
    <source>
        <dbReference type="EMBL" id="AKF10775.1"/>
    </source>
</evidence>
<dbReference type="CDD" id="cd00657">
    <property type="entry name" value="Ferritin_like"/>
    <property type="match status" value="1"/>
</dbReference>
<dbReference type="SUPFAM" id="SSF47240">
    <property type="entry name" value="Ferritin-like"/>
    <property type="match status" value="1"/>
</dbReference>
<dbReference type="PANTHER" id="PTHR42782:SF2">
    <property type="entry name" value="3-OXOACYL-[ACYL-CARRIER-PROTEIN] SYNTHASE-LIKE PROTEIN"/>
    <property type="match status" value="1"/>
</dbReference>
<gene>
    <name evidence="1" type="ORF">DB32_007924</name>
</gene>
<dbReference type="KEGG" id="samy:DB32_007924"/>
<dbReference type="RefSeq" id="WP_053237711.1">
    <property type="nucleotide sequence ID" value="NZ_CP011125.1"/>
</dbReference>
<keyword evidence="2" id="KW-1185">Reference proteome</keyword>
<protein>
    <recommendedName>
        <fullName evidence="3">DUF455 domain-containing protein</fullName>
    </recommendedName>
</protein>
<reference evidence="1 2" key="1">
    <citation type="submission" date="2015-03" db="EMBL/GenBank/DDBJ databases">
        <title>Genome assembly of Sandaracinus amylolyticus DSM 53668.</title>
        <authorList>
            <person name="Sharma G."/>
            <person name="Subramanian S."/>
        </authorList>
    </citation>
    <scope>NUCLEOTIDE SEQUENCE [LARGE SCALE GENOMIC DNA]</scope>
    <source>
        <strain evidence="1 2">DSM 53668</strain>
    </source>
</reference>
<accession>A0A0F6W9C1</accession>
<proteinExistence type="predicted"/>
<sequence length="264" mass="30086">MDAPREGTVERWAWEYVRSTDLAHKLAPPPVPRVWDEAPCALRIDAPGRPAELVRADKRAKTPRPEALRDPRKRAELLHVFAHHELQAAELMCRALLLFVERDPAFRRGLLRIALDEVRHLAMYDAHLRALGFRFGSFPVRDWFWERVPAAESAEAFVAMLGVGFEGANLDHTRRFADAFRAAGDEEGARLQEVVGDEEVPHVRFAVQWLERWSGGALELDAWRARLPAPITPIVMRGRPLDRARRARAGMDDAFVDALDRWTP</sequence>
<dbReference type="Proteomes" id="UP000034883">
    <property type="component" value="Chromosome"/>
</dbReference>
<dbReference type="AlphaFoldDB" id="A0A0F6W9C1"/>
<dbReference type="STRING" id="927083.DB32_007924"/>
<dbReference type="OrthoDB" id="9778629at2"/>
<organism evidence="1 2">
    <name type="scientific">Sandaracinus amylolyticus</name>
    <dbReference type="NCBI Taxonomy" id="927083"/>
    <lineage>
        <taxon>Bacteria</taxon>
        <taxon>Pseudomonadati</taxon>
        <taxon>Myxococcota</taxon>
        <taxon>Polyangia</taxon>
        <taxon>Polyangiales</taxon>
        <taxon>Sandaracinaceae</taxon>
        <taxon>Sandaracinus</taxon>
    </lineage>
</organism>
<dbReference type="InterPro" id="IPR007402">
    <property type="entry name" value="DUF455"/>
</dbReference>
<dbReference type="InterPro" id="IPR009078">
    <property type="entry name" value="Ferritin-like_SF"/>
</dbReference>
<dbReference type="PANTHER" id="PTHR42782">
    <property type="entry name" value="SI:CH73-314G15.3"/>
    <property type="match status" value="1"/>
</dbReference>
<dbReference type="EMBL" id="CP011125">
    <property type="protein sequence ID" value="AKF10775.1"/>
    <property type="molecule type" value="Genomic_DNA"/>
</dbReference>
<evidence type="ECO:0008006" key="3">
    <source>
        <dbReference type="Google" id="ProtNLM"/>
    </source>
</evidence>
<dbReference type="Pfam" id="PF04305">
    <property type="entry name" value="DUF455"/>
    <property type="match status" value="1"/>
</dbReference>